<name>A0A1H7XT71_9HYPH</name>
<sequence>MAEVVFGPVLILGGYGSVGSRTARALRQLHPELPLVIAGRDTAKAEALAAELGHAISAPLDLERDDLGLPADLEPAVVLTAVRDLSLRTQNWAAAQGAAYIALSDGVFEIGPAIAGFIRQPKAAPVVLLGHSMGSVPALAALHAASDFERIEAIEVGLVFDPADPLGLASQEDMERIGAIGPAPLVRSQGLWRWIGAPQTERSFTGIDGRTHQGATVGLVDVFSLSASAAKSVRVDFAEGQTASTLRGEKPSHEVIIEIAGQRKDGREGRFRWELVDLDGYAALSAKGIAVVIEGLFGLAGKPRPTSGLHLPETLVDTGHLMRRLAGFGIVMRET</sequence>
<evidence type="ECO:0000313" key="2">
    <source>
        <dbReference type="Proteomes" id="UP000199664"/>
    </source>
</evidence>
<evidence type="ECO:0000313" key="1">
    <source>
        <dbReference type="EMBL" id="SEM36885.1"/>
    </source>
</evidence>
<protein>
    <recommendedName>
        <fullName evidence="3">Saccharopine dehydrogenase NADP binding domain-containing protein</fullName>
    </recommendedName>
</protein>
<dbReference type="SUPFAM" id="SSF51735">
    <property type="entry name" value="NAD(P)-binding Rossmann-fold domains"/>
    <property type="match status" value="1"/>
</dbReference>
<dbReference type="AlphaFoldDB" id="A0A1H7XT71"/>
<dbReference type="Proteomes" id="UP000199664">
    <property type="component" value="Unassembled WGS sequence"/>
</dbReference>
<gene>
    <name evidence="1" type="ORF">SAMN04515666_110160</name>
</gene>
<dbReference type="InterPro" id="IPR036291">
    <property type="entry name" value="NAD(P)-bd_dom_sf"/>
</dbReference>
<dbReference type="EMBL" id="FOAN01000010">
    <property type="protein sequence ID" value="SEM36885.1"/>
    <property type="molecule type" value="Genomic_DNA"/>
</dbReference>
<reference evidence="2" key="1">
    <citation type="submission" date="2016-10" db="EMBL/GenBank/DDBJ databases">
        <authorList>
            <person name="Varghese N."/>
            <person name="Submissions S."/>
        </authorList>
    </citation>
    <scope>NUCLEOTIDE SEQUENCE [LARGE SCALE GENOMIC DNA]</scope>
    <source>
        <strain evidence="2">LMG 26383,CCUG 61248,R- 45681</strain>
    </source>
</reference>
<dbReference type="OrthoDB" id="3518805at2"/>
<organism evidence="1 2">
    <name type="scientific">Bosea lupini</name>
    <dbReference type="NCBI Taxonomy" id="1036779"/>
    <lineage>
        <taxon>Bacteria</taxon>
        <taxon>Pseudomonadati</taxon>
        <taxon>Pseudomonadota</taxon>
        <taxon>Alphaproteobacteria</taxon>
        <taxon>Hyphomicrobiales</taxon>
        <taxon>Boseaceae</taxon>
        <taxon>Bosea</taxon>
    </lineage>
</organism>
<evidence type="ECO:0008006" key="3">
    <source>
        <dbReference type="Google" id="ProtNLM"/>
    </source>
</evidence>
<accession>A0A1H7XT71</accession>
<dbReference type="Gene3D" id="3.40.50.720">
    <property type="entry name" value="NAD(P)-binding Rossmann-like Domain"/>
    <property type="match status" value="1"/>
</dbReference>
<dbReference type="STRING" id="1036779.SAMN04515666_110160"/>
<proteinExistence type="predicted"/>
<dbReference type="RefSeq" id="WP_091841145.1">
    <property type="nucleotide sequence ID" value="NZ_FOAN01000010.1"/>
</dbReference>
<keyword evidence="2" id="KW-1185">Reference proteome</keyword>